<organism evidence="6 7">
    <name type="scientific">Yersinia nurmii</name>
    <dbReference type="NCBI Taxonomy" id="685706"/>
    <lineage>
        <taxon>Bacteria</taxon>
        <taxon>Pseudomonadati</taxon>
        <taxon>Pseudomonadota</taxon>
        <taxon>Gammaproteobacteria</taxon>
        <taxon>Enterobacterales</taxon>
        <taxon>Yersiniaceae</taxon>
        <taxon>Yersinia</taxon>
    </lineage>
</organism>
<accession>A0AAW7JZS4</accession>
<evidence type="ECO:0000256" key="1">
    <source>
        <dbReference type="ARBA" id="ARBA00004613"/>
    </source>
</evidence>
<dbReference type="InterPro" id="IPR028994">
    <property type="entry name" value="Integrin_alpha_N"/>
</dbReference>
<dbReference type="GO" id="GO:0005576">
    <property type="term" value="C:extracellular region"/>
    <property type="evidence" value="ECO:0007669"/>
    <property type="project" value="UniProtKB-SubCell"/>
</dbReference>
<dbReference type="RefSeq" id="WP_289818053.1">
    <property type="nucleotide sequence ID" value="NZ_JAUEHU010000012.1"/>
</dbReference>
<dbReference type="Pfam" id="PF03534">
    <property type="entry name" value="SpvB"/>
    <property type="match status" value="1"/>
</dbReference>
<protein>
    <submittedName>
        <fullName evidence="6">Insecticidal toxin complex toxin subunit YenB</fullName>
    </submittedName>
</protein>
<dbReference type="InterPro" id="IPR003284">
    <property type="entry name" value="Sal_SpvB"/>
</dbReference>
<comment type="caution">
    <text evidence="6">The sequence shown here is derived from an EMBL/GenBank/DDBJ whole genome shotgun (WGS) entry which is preliminary data.</text>
</comment>
<dbReference type="SUPFAM" id="SSF69318">
    <property type="entry name" value="Integrin alpha N-terminal domain"/>
    <property type="match status" value="1"/>
</dbReference>
<keyword evidence="3" id="KW-0843">Virulence</keyword>
<dbReference type="InterPro" id="IPR022045">
    <property type="entry name" value="TcdB_toxin_mid/N"/>
</dbReference>
<evidence type="ECO:0000313" key="7">
    <source>
        <dbReference type="Proteomes" id="UP001167864"/>
    </source>
</evidence>
<evidence type="ECO:0000313" key="6">
    <source>
        <dbReference type="EMBL" id="MDN0088288.1"/>
    </source>
</evidence>
<evidence type="ECO:0000256" key="2">
    <source>
        <dbReference type="ARBA" id="ARBA00022525"/>
    </source>
</evidence>
<evidence type="ECO:0000256" key="3">
    <source>
        <dbReference type="ARBA" id="ARBA00023026"/>
    </source>
</evidence>
<sequence>MQNSQEMAITTLSLPKGGGAINGMGESFGHAGPDGMVTFSMPLPLSAGRGVAPALSLSYSSGAGNSPFGMGWQCSAMSISRRTQKGVPQYNEDDEFLSPSGEVMAIALNDSGFEDVRTASRLQGIPLPFSYKVTRYQPRLIQDFIKIEYWQPVKQTEGTPFWVIYSPDGQTHILGKNPHSRVANAENPSQIASWLLEETVTPTGEHIYYQYSGENQVNCTDVEKELHPQDSAQRYLSRIDYGNISPQASLFVLDDELPNLTQWLFHLVFDYGERDISINKVPAFEEGTVGWLARPDMFSRYEYGFEIRTRRLCQQVLMFHRLEALNDRDVTDEIPVLVHRLTLDYDLNNSVSTLVAARQVAHETDGSPITQPPLEFDYQRFDTGSIPGWQEMPQLEAFNGYQPYQMIDLYGEGTPGILYQETPGAWWYKSPQRQIGGDSNAVTYGAMKALPKIPRLQEGATLMDINGDGRLDWVITSAGVRGFHSIHSTGEWTHFTPLNTLPTEYFHPKAQLADLVGAGLSDLVLIGPKSVRLYANQQGNWAPAQDVTQAENVSLPVIGVDSRQLVAFADMLGSGQQHLVEITADSVKCWPNMGHGRFGQPLTLEGFSQPQTSFNPDRVFLADIDGSGTNDIIYAHSECLEIYLNESGNRFSKPISLLLPDGVNFDNTCQLQAADIQGLGIASLVMTVPHMSPTHWRCDLALNKPWLLNVMNNNRGAETCLFYRSSAQFWLDEKQLAESAGQQPECRLPFPMHLHWRSEIFDEITGNRLTQEQEYAHGSWDGQEREFRGFGRLIQRDTDGFAQGTVDIPTHPSRTVSWYATGIPEIDTTLSAEFWGGDDQAFSPFSPRFTRWENDSEAGSDVAFIPSEHDAFWLNRAMKGQLLRSELYGDDGTAEAEIPYSVTEMRNQVRALPTTDTTVPSAWCSTIETRSYQYQRVAADPQCSQQVVIKADRYGSPLLSVAINYPRRKKPENSPYPDDLPETLFDSSYDTQQQQLYLTKQQQNYFHLTHDDNWLLGLPNGQRNDGYQYDQERAPANGFTLETLIGSNSLIGSNQPFTYLGQSRVVYQGGVDEQPSLQALVAYGETAILDEKTLLAFVGVLDSKTRDELLFSAGYQLAPRLFGVASEPDVWVARQGYSEFGDSSQFWRPLSQRSTLLTGKTTLKWDKHYCVVIETQDAAQLVTQARYDYRFLTPYSLTDANDNQHYVALNPFGEVIASRFWGTEAGKDVGYSTPQAKPFVVPATIEEALALSPGIPVAHCAIFEPESWMQKLTQHDVSDRMADNGTLWNALRQARFVTEEGYVCALGRRRWMARQGLSVLMLTLLAEIPRTPPHSLTITTDRYDSDDQQQLRQRILFSDGFGRLLQSAQRVEAGESWQRSEDSSLVVNVSGTPALVVTDNRWVVSGRTEYDGKGQGIRVYQPYFLDDWRYLSDDSARTDLFADTHIYDPLGREYQVITAKGYRRERLYTPWFVVNQDENDTAASLAI</sequence>
<reference evidence="6" key="1">
    <citation type="submission" date="2023-06" db="EMBL/GenBank/DDBJ databases">
        <authorList>
            <person name="Polev D.E."/>
            <person name="Saitova A.T."/>
            <person name="Bogumilchik E.A."/>
            <person name="Kokorina G.I."/>
            <person name="Voskresenskaia E.A."/>
        </authorList>
    </citation>
    <scope>NUCLEOTIDE SEQUENCE</scope>
    <source>
        <strain evidence="6">2145 StPb PI</strain>
    </source>
</reference>
<evidence type="ECO:0000259" key="4">
    <source>
        <dbReference type="Pfam" id="PF12255"/>
    </source>
</evidence>
<evidence type="ECO:0000259" key="5">
    <source>
        <dbReference type="Pfam" id="PF12256"/>
    </source>
</evidence>
<dbReference type="PRINTS" id="PR01341">
    <property type="entry name" value="SALSPVBPROT"/>
</dbReference>
<dbReference type="Pfam" id="PF12256">
    <property type="entry name" value="TcdB_toxin_midN"/>
    <property type="match status" value="1"/>
</dbReference>
<proteinExistence type="predicted"/>
<name>A0AAW7JZS4_9GAMM</name>
<dbReference type="GO" id="GO:0005737">
    <property type="term" value="C:cytoplasm"/>
    <property type="evidence" value="ECO:0007669"/>
    <property type="project" value="InterPro"/>
</dbReference>
<keyword evidence="2" id="KW-0964">Secreted</keyword>
<comment type="subcellular location">
    <subcellularLocation>
        <location evidence="1">Secreted</location>
    </subcellularLocation>
</comment>
<feature type="domain" description="Insecticide toxin TcdB middle/C-terminal" evidence="4">
    <location>
        <begin position="873"/>
        <end position="1018"/>
    </location>
</feature>
<dbReference type="Pfam" id="PF12255">
    <property type="entry name" value="TcdB_toxin_midC"/>
    <property type="match status" value="1"/>
</dbReference>
<dbReference type="Proteomes" id="UP001167864">
    <property type="component" value="Unassembled WGS sequence"/>
</dbReference>
<dbReference type="EMBL" id="JAUEHU010000012">
    <property type="protein sequence ID" value="MDN0088288.1"/>
    <property type="molecule type" value="Genomic_DNA"/>
</dbReference>
<feature type="domain" description="Insecticide toxin TcdB middle/N-terminal" evidence="5">
    <location>
        <begin position="662"/>
        <end position="821"/>
    </location>
</feature>
<dbReference type="InterPro" id="IPR022044">
    <property type="entry name" value="TcdB_toxin_mid/C"/>
</dbReference>
<gene>
    <name evidence="6" type="primary">yenB</name>
    <name evidence="6" type="ORF">QVN42_12970</name>
</gene>